<dbReference type="NCBIfam" id="NF003417">
    <property type="entry name" value="PRK04813.1"/>
    <property type="match status" value="3"/>
</dbReference>
<dbReference type="PANTHER" id="PTHR45527">
    <property type="entry name" value="NONRIBOSOMAL PEPTIDE SYNTHETASE"/>
    <property type="match status" value="1"/>
</dbReference>
<keyword evidence="6" id="KW-1185">Reference proteome</keyword>
<accession>A0ABU7JR88</accession>
<dbReference type="InterPro" id="IPR010071">
    <property type="entry name" value="AA_adenyl_dom"/>
</dbReference>
<dbReference type="PANTHER" id="PTHR45527:SF1">
    <property type="entry name" value="FATTY ACID SYNTHASE"/>
    <property type="match status" value="1"/>
</dbReference>
<comment type="cofactor">
    <cofactor evidence="1">
        <name>pantetheine 4'-phosphate</name>
        <dbReference type="ChEBI" id="CHEBI:47942"/>
    </cofactor>
</comment>
<organism evidence="5 6">
    <name type="scientific">Rhodococcus chondri</name>
    <dbReference type="NCBI Taxonomy" id="3065941"/>
    <lineage>
        <taxon>Bacteria</taxon>
        <taxon>Bacillati</taxon>
        <taxon>Actinomycetota</taxon>
        <taxon>Actinomycetes</taxon>
        <taxon>Mycobacteriales</taxon>
        <taxon>Nocardiaceae</taxon>
        <taxon>Rhodococcus</taxon>
    </lineage>
</organism>
<evidence type="ECO:0000313" key="6">
    <source>
        <dbReference type="Proteomes" id="UP001331936"/>
    </source>
</evidence>
<dbReference type="InterPro" id="IPR025110">
    <property type="entry name" value="AMP-bd_C"/>
</dbReference>
<dbReference type="InterPro" id="IPR006162">
    <property type="entry name" value="Ppantetheine_attach_site"/>
</dbReference>
<feature type="domain" description="Carrier" evidence="4">
    <location>
        <begin position="618"/>
        <end position="693"/>
    </location>
</feature>
<keyword evidence="2" id="KW-0596">Phosphopantetheine</keyword>
<dbReference type="InterPro" id="IPR036736">
    <property type="entry name" value="ACP-like_sf"/>
</dbReference>
<dbReference type="InterPro" id="IPR045851">
    <property type="entry name" value="AMP-bd_C_sf"/>
</dbReference>
<evidence type="ECO:0000256" key="2">
    <source>
        <dbReference type="ARBA" id="ARBA00022450"/>
    </source>
</evidence>
<dbReference type="Pfam" id="PF00550">
    <property type="entry name" value="PP-binding"/>
    <property type="match status" value="2"/>
</dbReference>
<dbReference type="CDD" id="cd05930">
    <property type="entry name" value="A_NRPS"/>
    <property type="match status" value="1"/>
</dbReference>
<dbReference type="Gene3D" id="3.30.300.30">
    <property type="match status" value="2"/>
</dbReference>
<reference evidence="5 6" key="1">
    <citation type="submission" date="2023-08" db="EMBL/GenBank/DDBJ databases">
        <authorList>
            <person name="Girao M."/>
            <person name="Carvalho M.F."/>
        </authorList>
    </citation>
    <scope>NUCLEOTIDE SEQUENCE [LARGE SCALE GENOMIC DNA]</scope>
    <source>
        <strain evidence="5 6">CC-R104</strain>
    </source>
</reference>
<dbReference type="Pfam" id="PF13193">
    <property type="entry name" value="AMP-binding_C"/>
    <property type="match status" value="2"/>
</dbReference>
<dbReference type="InterPro" id="IPR020845">
    <property type="entry name" value="AMP-binding_CS"/>
</dbReference>
<dbReference type="CDD" id="cd19540">
    <property type="entry name" value="LCL_NRPS-like"/>
    <property type="match status" value="2"/>
</dbReference>
<dbReference type="Proteomes" id="UP001331936">
    <property type="component" value="Unassembled WGS sequence"/>
</dbReference>
<dbReference type="EMBL" id="JAUZMZ010000040">
    <property type="protein sequence ID" value="MEE2032335.1"/>
    <property type="molecule type" value="Genomic_DNA"/>
</dbReference>
<gene>
    <name evidence="5" type="ORF">Q8814_09480</name>
</gene>
<dbReference type="InterPro" id="IPR000873">
    <property type="entry name" value="AMP-dep_synth/lig_dom"/>
</dbReference>
<dbReference type="PROSITE" id="PS00012">
    <property type="entry name" value="PHOSPHOPANTETHEINE"/>
    <property type="match status" value="2"/>
</dbReference>
<evidence type="ECO:0000256" key="1">
    <source>
        <dbReference type="ARBA" id="ARBA00001957"/>
    </source>
</evidence>
<comment type="caution">
    <text evidence="5">The sequence shown here is derived from an EMBL/GenBank/DDBJ whole genome shotgun (WGS) entry which is preliminary data.</text>
</comment>
<dbReference type="SUPFAM" id="SSF52777">
    <property type="entry name" value="CoA-dependent acyltransferases"/>
    <property type="match status" value="4"/>
</dbReference>
<dbReference type="InterPro" id="IPR023213">
    <property type="entry name" value="CAT-like_dom_sf"/>
</dbReference>
<evidence type="ECO:0000313" key="5">
    <source>
        <dbReference type="EMBL" id="MEE2032335.1"/>
    </source>
</evidence>
<dbReference type="RefSeq" id="WP_330151756.1">
    <property type="nucleotide sequence ID" value="NZ_JAUZMZ010000040.1"/>
</dbReference>
<dbReference type="InterPro" id="IPR001242">
    <property type="entry name" value="Condensation_dom"/>
</dbReference>
<feature type="domain" description="Carrier" evidence="4">
    <location>
        <begin position="1678"/>
        <end position="1753"/>
    </location>
</feature>
<protein>
    <submittedName>
        <fullName evidence="5">Amino acid adenylation domain-containing protein</fullName>
    </submittedName>
</protein>
<dbReference type="Gene3D" id="3.40.50.980">
    <property type="match status" value="6"/>
</dbReference>
<dbReference type="Gene3D" id="3.30.559.30">
    <property type="entry name" value="Nonribosomal peptide synthetase, condensation domain"/>
    <property type="match status" value="2"/>
</dbReference>
<dbReference type="InterPro" id="IPR020806">
    <property type="entry name" value="PKS_PP-bd"/>
</dbReference>
<name>A0ABU7JR88_9NOCA</name>
<sequence>MSVRKPGHESLAIEDLPRLVAGVAAVAPERVALSYGDTAVAYGRLHDELTTLDVAMGGALGPDALVPVVLSNLVPALLESDENGGLAGVVAALIDDAVGVVDVPVTHDEAAETLVGLFEQQVKRTPDAIAVEFDGETLTYSEFDRAANRMARFLVSIGVGPEANVGLAIRRSLDLMIAMYGIVKAGGAYVPLDPDHPADRIAHVLAAAQPVAVLTTSRDRIAVPEQTPLHEVDRLDLTRFETTSLTDADRSAALRPDNTAYVIFTSGSTGLPKGVAVEHRAIVANLRWRQREYRFTDSDVILQKTPFTFDVSVWEFFWPLQTGARLVVAQPDGHRDPAYLARTIIDRGVTALHFVPSMLSVFVAEPLAAQADSIRYVFASGEALPASTVSRFHEISSAALHNLYGPTEAAVDVTYYATERGDRTIPIGSAVDDTGLIVLDDALRPVPTGVPGELYLSGVQLARGYVARPELTAERFVADPAGRAGERMYRTGDLVRRRPDGELDYIGRVDFQVKLRGLRIELGEIESVILSRADVAQAVVVVHSDPVTGDHLVAYVVGENSTPLDSSELTETTRERLPDYMVPNLFVELAEFPLNASGKLDRKALPAPDFASAREYREPTTPTEQVVAEIFADLLGADRVGANDDFFELGGNSLIATRAVARINSRLLVHIEVGEFFDVPTVADVARLVDEAGSRGSANRLPLRPMPRPERVPLSLAQQRMWFLNQLEPDSAVNNIPFALRLSGLLDRHALQIAVADVLARHEVLRTVYPEVDGVGYQQVVPTAQVIPDLSPIAVSEDEVARCIAEKMSAPFDVTVNVPFWAGLFEISATEHVLAFSVHHIAGDGFSIGPLTRDVMTAYAARSVGESPDWQPLTVQYADYSIWQREMLGSEDDPNSVVTRQIEFWKTELADLPEELPLPTDRSRPAVATSRGDLLRSEIDAQLRNRLNSVAREHNVTLFMLVHSALATLLSRLSGLRDIAIGSPVAGRGDVALDDLIGMFVNPLVLRTDVDPAMSFTELLAQVRASDLRAFAHAEVPFERLVEVLNPVRSQSRHPLFQVALAFQNMDRTKLELPGLTVSGVEFDYDLAKFDLQVTIAERPDGGADNGLVVEMSYATDLFDATTVESIAARFLRVLEAVAVDPGVAVGDIELLDAAERDALLAGAVATRHPVDSSATLPALFAARAAATPDATALVFDGQTLTYAQFGSRVNRLARRLIAEGVRPEVRVALAMRRSADLVIAMYAVLAAGGAYVPVDPDQPAERIEYILDSAAPVCVLVADTGDVQIPGDRTVLSVRDTDLDLSDVPVTDADRSGVLHPDNTAYVLFTSGSTGRPKGVSVAHRAVVNQVLWLSDRFAIDPSDVVLFKTPATFDVSVWELFCTLVAGARLVVAEPDGHRDPIYLARLIDEQSVTMVSFVPSMLGPFVSVLDPSGGASLRAVLVAGEAFAPSAAARVRSALPQAALHNLYGPTEFTVHATEVEIRPNEPVTIGRPVWNAGALVLDSRLRPVPVGVAGELYLSGVQLARGYHGRVDLTSDRFVADPYGAPGERMYRTGDLVRRDAAGELVYLGRTDFQVKFRGQRIELGEVEAVLAEDPAVLSAAVLVHDSATGQNLVAYVVPVSGTELDAAAVRAAAAKALPSYMVPSAVTVLDAFPLNASGKLDRKALPDPVFEIREFRAPTTPVEEIVAGVFGEVLGLDRVGLDDDFFALGGNSLIATQVVSRLGAALDARVPVRVLFDASTVADLAAQLESHVGAGGRAALTARVRPERIPLSLAQSRMWFLNRFDPESTAYNLPMALRISGALDVAALRSAVGDVVARHESLRTVYPETPDGPIQVILPVAGAVPVIDVEETTAESLVAAVTGFVTHPFDVTAQVPLRIRLFDLGGGEFVLAMVVHHISADGSSMAPFVRDVMVAYSARVGGGVPSWEPLAVQYADYALWQRSVLGSEEDPGSLISQQLDFWRAALAGLPDQLELPWDRPRPAVQSSAGARVGVVVPAQLHGQLVGLARAHNATLFMVVHAALSVLLARLSGGGDVAVGTPIAGRGERELDDLIGMFVNTLVLRADVRGGGSFEELLGSVRESDLQAFAHADVPFERLVEVLNPARSTARHPLFQVGFSFQNLNEANLNLPNLSIAPVDLEHRTSQFDLHWIVQDTYDESGNPSGIGGFVTYATALFDESTVVSFVERFVRVLEEVVADPARPVGDLEILGSGERSRILESFNDTRHEVESSATLVSLFERQVAAAPDAPAIEFDGRELSYRDFDARVNRLARRLIAAGVRPESTVALGMRRSVELVVGMVAVAKTGGAYVPVDPDQPAERTKYILDTANPVCVLTTARDGFGVDGEHPVLFVDNPDAGAADVSDGPLSDEERHAPLRPESTAYVIFTSGSTGRPKGVAVPHRAIVNQLVWKVAAFGLGPDDAVLLKTAATFDLSVWEFWSSLVSGGRLVVAEPEGHRDPGYLVGLMRSASVSTLHVVPSMLEALTAAAVADGSGGVLASSLRRVLAIGEALPGSVAQGFRSVNPGVGLFNLYGPTEAAVSVTWHEVVDGDVAGVPIGVPEWNVSAFVLDERLRPVPVGVAGELYLSGVQLARGYFG</sequence>
<dbReference type="Gene3D" id="3.30.559.10">
    <property type="entry name" value="Chloramphenicol acetyltransferase-like domain"/>
    <property type="match status" value="2"/>
</dbReference>
<keyword evidence="3" id="KW-0597">Phosphoprotein</keyword>
<dbReference type="PROSITE" id="PS00455">
    <property type="entry name" value="AMP_BINDING"/>
    <property type="match status" value="3"/>
</dbReference>
<dbReference type="SMART" id="SM00823">
    <property type="entry name" value="PKS_PP"/>
    <property type="match status" value="2"/>
</dbReference>
<dbReference type="SUPFAM" id="SSF56801">
    <property type="entry name" value="Acetyl-CoA synthetase-like"/>
    <property type="match status" value="3"/>
</dbReference>
<dbReference type="PROSITE" id="PS50075">
    <property type="entry name" value="CARRIER"/>
    <property type="match status" value="2"/>
</dbReference>
<evidence type="ECO:0000256" key="3">
    <source>
        <dbReference type="ARBA" id="ARBA00022553"/>
    </source>
</evidence>
<proteinExistence type="predicted"/>
<dbReference type="Gene3D" id="2.30.38.10">
    <property type="entry name" value="Luciferase, Domain 3"/>
    <property type="match status" value="3"/>
</dbReference>
<dbReference type="SUPFAM" id="SSF47336">
    <property type="entry name" value="ACP-like"/>
    <property type="match status" value="2"/>
</dbReference>
<feature type="non-terminal residue" evidence="5">
    <location>
        <position position="2598"/>
    </location>
</feature>
<dbReference type="Pfam" id="PF00668">
    <property type="entry name" value="Condensation"/>
    <property type="match status" value="2"/>
</dbReference>
<dbReference type="Gene3D" id="1.10.1200.10">
    <property type="entry name" value="ACP-like"/>
    <property type="match status" value="2"/>
</dbReference>
<dbReference type="InterPro" id="IPR009081">
    <property type="entry name" value="PP-bd_ACP"/>
</dbReference>
<evidence type="ECO:0000259" key="4">
    <source>
        <dbReference type="PROSITE" id="PS50075"/>
    </source>
</evidence>
<dbReference type="Pfam" id="PF00501">
    <property type="entry name" value="AMP-binding"/>
    <property type="match status" value="3"/>
</dbReference>
<dbReference type="NCBIfam" id="TIGR01733">
    <property type="entry name" value="AA-adenyl-dom"/>
    <property type="match status" value="2"/>
</dbReference>
<dbReference type="CDD" id="cd17646">
    <property type="entry name" value="A_NRPS_AB3403-like"/>
    <property type="match status" value="1"/>
</dbReference>